<protein>
    <submittedName>
        <fullName evidence="3">BTB domain-containing protein</fullName>
    </submittedName>
</protein>
<dbReference type="AlphaFoldDB" id="A0A7E4VNH5"/>
<dbReference type="SUPFAM" id="SSF54695">
    <property type="entry name" value="POZ domain"/>
    <property type="match status" value="1"/>
</dbReference>
<feature type="domain" description="BTB" evidence="1">
    <location>
        <begin position="165"/>
        <end position="232"/>
    </location>
</feature>
<dbReference type="Gene3D" id="3.30.710.10">
    <property type="entry name" value="Potassium Channel Kv1.1, Chain A"/>
    <property type="match status" value="1"/>
</dbReference>
<proteinExistence type="predicted"/>
<name>A0A7E4VNH5_PANRE</name>
<organism evidence="2 3">
    <name type="scientific">Panagrellus redivivus</name>
    <name type="common">Microworm</name>
    <dbReference type="NCBI Taxonomy" id="6233"/>
    <lineage>
        <taxon>Eukaryota</taxon>
        <taxon>Metazoa</taxon>
        <taxon>Ecdysozoa</taxon>
        <taxon>Nematoda</taxon>
        <taxon>Chromadorea</taxon>
        <taxon>Rhabditida</taxon>
        <taxon>Tylenchina</taxon>
        <taxon>Panagrolaimomorpha</taxon>
        <taxon>Panagrolaimoidea</taxon>
        <taxon>Panagrolaimidae</taxon>
        <taxon>Panagrellus</taxon>
    </lineage>
</organism>
<reference evidence="2" key="1">
    <citation type="journal article" date="2013" name="Genetics">
        <title>The draft genome and transcriptome of Panagrellus redivivus are shaped by the harsh demands of a free-living lifestyle.</title>
        <authorList>
            <person name="Srinivasan J."/>
            <person name="Dillman A.R."/>
            <person name="Macchietto M.G."/>
            <person name="Heikkinen L."/>
            <person name="Lakso M."/>
            <person name="Fracchia K.M."/>
            <person name="Antoshechkin I."/>
            <person name="Mortazavi A."/>
            <person name="Wong G."/>
            <person name="Sternberg P.W."/>
        </authorList>
    </citation>
    <scope>NUCLEOTIDE SEQUENCE [LARGE SCALE GENOMIC DNA]</scope>
    <source>
        <strain evidence="2">MT8872</strain>
    </source>
</reference>
<dbReference type="Pfam" id="PF00651">
    <property type="entry name" value="BTB"/>
    <property type="match status" value="1"/>
</dbReference>
<reference evidence="3" key="2">
    <citation type="submission" date="2020-10" db="UniProtKB">
        <authorList>
            <consortium name="WormBaseParasite"/>
        </authorList>
    </citation>
    <scope>IDENTIFICATION</scope>
</reference>
<dbReference type="InterPro" id="IPR000210">
    <property type="entry name" value="BTB/POZ_dom"/>
</dbReference>
<dbReference type="WBParaSite" id="Pan_g22976.t1">
    <property type="protein sequence ID" value="Pan_g22976.t1"/>
    <property type="gene ID" value="Pan_g22976"/>
</dbReference>
<evidence type="ECO:0000313" key="2">
    <source>
        <dbReference type="Proteomes" id="UP000492821"/>
    </source>
</evidence>
<dbReference type="PROSITE" id="PS50097">
    <property type="entry name" value="BTB"/>
    <property type="match status" value="1"/>
</dbReference>
<keyword evidence="2" id="KW-1185">Reference proteome</keyword>
<evidence type="ECO:0000313" key="3">
    <source>
        <dbReference type="WBParaSite" id="Pan_g22976.t1"/>
    </source>
</evidence>
<dbReference type="SMART" id="SM00225">
    <property type="entry name" value="BTB"/>
    <property type="match status" value="1"/>
</dbReference>
<dbReference type="CDD" id="cd18186">
    <property type="entry name" value="BTB_POZ_ZBTB_KLHL-like"/>
    <property type="match status" value="1"/>
</dbReference>
<sequence length="326" mass="38066">MPGELDLLFKLFGRETSCSVKRFTDDRTIRGDWYELLPFDAPYSIYFSYLPAFVVPNTTGFEWKLRLGTKREDAMAYDLLFTVGQSPVRVKGYFYFNNDVRNKLDIDLDFPDCCRVLPNFFDADFLDNQKPTMHCHLEFTLFKRQSAIVQPMQLDELIDEADNPRDVQFVIGDKIVRAHRSILTTVSPVFRAMFNQDMIEARTNRINIVDFTYETIRGAIDSLYGKSIDDASIDTVIGMAKFARKYELAETVVQKLEKCLEENLQDTNVCAIAAYAWEHEHQHLRYLCSWLFRDNHGEITMTDAFQKLDRAVAMDLIYQRYNSNNY</sequence>
<dbReference type="Proteomes" id="UP000492821">
    <property type="component" value="Unassembled WGS sequence"/>
</dbReference>
<accession>A0A7E4VNH5</accession>
<dbReference type="PANTHER" id="PTHR24413">
    <property type="entry name" value="SPECKLE-TYPE POZ PROTEIN"/>
    <property type="match status" value="1"/>
</dbReference>
<dbReference type="InterPro" id="IPR011333">
    <property type="entry name" value="SKP1/BTB/POZ_sf"/>
</dbReference>
<evidence type="ECO:0000259" key="1">
    <source>
        <dbReference type="PROSITE" id="PS50097"/>
    </source>
</evidence>